<dbReference type="GeneID" id="114242627"/>
<dbReference type="Proteomes" id="UP000504629">
    <property type="component" value="Unplaced"/>
</dbReference>
<dbReference type="SMART" id="SM00587">
    <property type="entry name" value="CHK"/>
    <property type="match status" value="1"/>
</dbReference>
<dbReference type="SUPFAM" id="SSF56112">
    <property type="entry name" value="Protein kinase-like (PK-like)"/>
    <property type="match status" value="1"/>
</dbReference>
<dbReference type="KEGG" id="bman:114242627"/>
<protein>
    <submittedName>
        <fullName evidence="3">Uncharacterized protein LOC114242627</fullName>
    </submittedName>
</protein>
<sequence>MPTRKKSKLHQDFIEVIYKLADILNLKEIDYVVNYGSDEIDSFSSGTNKVELSGYVDGQKVKQKLIVKWRPINDYRDHFRESYKREYIFYQYIGPKYLEIQRNFNVIEGLKLKILNCIYASAEYDKESIVVRDLDGQRYKFHNRFSEIDLDHVSLVVKNLAKMHALSFVWSRTDPTEFLKIRNLCSKDVQYSDVSRVPNHMKFYYDTSVNVVSDLVAKEKLKVLSSDIFSILHECTLPVENYGAFCHGDCWTNNAIFKYTGRRPIEVILVDYQLGRYASPATDLSYFLYMSTSGEILFKHYDRVLDIYYGTLTAVLRQCNLDINDVYPKSIFTEHLQRYSVFGLIEALISMLIITSPTEKALQLTEATDHPPRELNCGKDCPYMTGYVKRVNDVVKHFFQRKYSLRSVLSE</sequence>
<dbReference type="InterPro" id="IPR004119">
    <property type="entry name" value="EcKL"/>
</dbReference>
<evidence type="ECO:0000313" key="3">
    <source>
        <dbReference type="RefSeq" id="XP_028029669.1"/>
    </source>
</evidence>
<reference evidence="3" key="1">
    <citation type="submission" date="2025-08" db="UniProtKB">
        <authorList>
            <consortium name="RefSeq"/>
        </authorList>
    </citation>
    <scope>IDENTIFICATION</scope>
    <source>
        <tissue evidence="3">Silk gland</tissue>
    </source>
</reference>
<dbReference type="Gene3D" id="3.90.1200.10">
    <property type="match status" value="1"/>
</dbReference>
<proteinExistence type="predicted"/>
<evidence type="ECO:0000259" key="1">
    <source>
        <dbReference type="SMART" id="SM00587"/>
    </source>
</evidence>
<dbReference type="OrthoDB" id="190089at2759"/>
<accession>A0A6J2JMW3</accession>
<evidence type="ECO:0000313" key="2">
    <source>
        <dbReference type="Proteomes" id="UP000504629"/>
    </source>
</evidence>
<gene>
    <name evidence="3" type="primary">LOC114242627</name>
</gene>
<feature type="domain" description="CHK kinase-like" evidence="1">
    <location>
        <begin position="129"/>
        <end position="318"/>
    </location>
</feature>
<dbReference type="PANTHER" id="PTHR11012:SF30">
    <property type="entry name" value="PROTEIN KINASE-LIKE DOMAIN-CONTAINING"/>
    <property type="match status" value="1"/>
</dbReference>
<name>A0A6J2JMW3_BOMMA</name>
<organism evidence="2 3">
    <name type="scientific">Bombyx mandarina</name>
    <name type="common">Wild silk moth</name>
    <name type="synonym">Wild silkworm</name>
    <dbReference type="NCBI Taxonomy" id="7092"/>
    <lineage>
        <taxon>Eukaryota</taxon>
        <taxon>Metazoa</taxon>
        <taxon>Ecdysozoa</taxon>
        <taxon>Arthropoda</taxon>
        <taxon>Hexapoda</taxon>
        <taxon>Insecta</taxon>
        <taxon>Pterygota</taxon>
        <taxon>Neoptera</taxon>
        <taxon>Endopterygota</taxon>
        <taxon>Lepidoptera</taxon>
        <taxon>Glossata</taxon>
        <taxon>Ditrysia</taxon>
        <taxon>Bombycoidea</taxon>
        <taxon>Bombycidae</taxon>
        <taxon>Bombycinae</taxon>
        <taxon>Bombyx</taxon>
    </lineage>
</organism>
<dbReference type="InterPro" id="IPR011009">
    <property type="entry name" value="Kinase-like_dom_sf"/>
</dbReference>
<dbReference type="Pfam" id="PF02958">
    <property type="entry name" value="EcKL"/>
    <property type="match status" value="1"/>
</dbReference>
<dbReference type="InterPro" id="IPR015897">
    <property type="entry name" value="CHK_kinase-like"/>
</dbReference>
<keyword evidence="2" id="KW-1185">Reference proteome</keyword>
<dbReference type="PANTHER" id="PTHR11012">
    <property type="entry name" value="PROTEIN KINASE-LIKE DOMAIN-CONTAINING"/>
    <property type="match status" value="1"/>
</dbReference>
<dbReference type="AlphaFoldDB" id="A0A6J2JMW3"/>
<dbReference type="RefSeq" id="XP_028029669.1">
    <property type="nucleotide sequence ID" value="XM_028173868.1"/>
</dbReference>